<dbReference type="PANTHER" id="PTHR30506">
    <property type="entry name" value="INNER MEMBRANE PROTEIN"/>
    <property type="match status" value="1"/>
</dbReference>
<evidence type="ECO:0000256" key="3">
    <source>
        <dbReference type="ARBA" id="ARBA00022475"/>
    </source>
</evidence>
<evidence type="ECO:0000313" key="10">
    <source>
        <dbReference type="Proteomes" id="UP000019753"/>
    </source>
</evidence>
<organism evidence="9 10">
    <name type="scientific">Actinotalea ferrariae CF5-4</name>
    <dbReference type="NCBI Taxonomy" id="948458"/>
    <lineage>
        <taxon>Bacteria</taxon>
        <taxon>Bacillati</taxon>
        <taxon>Actinomycetota</taxon>
        <taxon>Actinomycetes</taxon>
        <taxon>Micrococcales</taxon>
        <taxon>Cellulomonadaceae</taxon>
        <taxon>Actinotalea</taxon>
    </lineage>
</organism>
<evidence type="ECO:0000256" key="2">
    <source>
        <dbReference type="ARBA" id="ARBA00008193"/>
    </source>
</evidence>
<keyword evidence="4 7" id="KW-0812">Transmembrane</keyword>
<accession>A0A021VX01</accession>
<dbReference type="RefSeq" id="WP_245612470.1">
    <property type="nucleotide sequence ID" value="NZ_AXCW01000081.1"/>
</dbReference>
<feature type="transmembrane region" description="Helical" evidence="7">
    <location>
        <begin position="129"/>
        <end position="150"/>
    </location>
</feature>
<gene>
    <name evidence="9" type="ORF">N866_19405</name>
</gene>
<feature type="transmembrane region" description="Helical" evidence="7">
    <location>
        <begin position="76"/>
        <end position="92"/>
    </location>
</feature>
<feature type="domain" description="Glycine transporter" evidence="8">
    <location>
        <begin position="107"/>
        <end position="179"/>
    </location>
</feature>
<dbReference type="GO" id="GO:0005886">
    <property type="term" value="C:plasma membrane"/>
    <property type="evidence" value="ECO:0007669"/>
    <property type="project" value="UniProtKB-SubCell"/>
</dbReference>
<keyword evidence="3" id="KW-1003">Cell membrane</keyword>
<evidence type="ECO:0000256" key="5">
    <source>
        <dbReference type="ARBA" id="ARBA00022989"/>
    </source>
</evidence>
<proteinExistence type="inferred from homology"/>
<keyword evidence="6 7" id="KW-0472">Membrane</keyword>
<feature type="transmembrane region" description="Helical" evidence="7">
    <location>
        <begin position="162"/>
        <end position="179"/>
    </location>
</feature>
<dbReference type="Proteomes" id="UP000019753">
    <property type="component" value="Unassembled WGS sequence"/>
</dbReference>
<feature type="transmembrane region" description="Helical" evidence="7">
    <location>
        <begin position="12"/>
        <end position="31"/>
    </location>
</feature>
<feature type="domain" description="Glycine transporter" evidence="8">
    <location>
        <begin position="19"/>
        <end position="92"/>
    </location>
</feature>
<comment type="caution">
    <text evidence="9">The sequence shown here is derived from an EMBL/GenBank/DDBJ whole genome shotgun (WGS) entry which is preliminary data.</text>
</comment>
<name>A0A021VX01_9CELL</name>
<evidence type="ECO:0000256" key="6">
    <source>
        <dbReference type="ARBA" id="ARBA00023136"/>
    </source>
</evidence>
<comment type="subcellular location">
    <subcellularLocation>
        <location evidence="1">Cell membrane</location>
        <topology evidence="1">Multi-pass membrane protein</topology>
    </subcellularLocation>
</comment>
<evidence type="ECO:0000256" key="1">
    <source>
        <dbReference type="ARBA" id="ARBA00004651"/>
    </source>
</evidence>
<sequence>MDLDLGWLLRELIPGSLRALDLVGVFLNGVLGGTIARRQRFDLVGFAILAIVSALGGGILRDTLLQQGPPVALTDPWYLGTALTGALVAFVVRLEGRWWNRTYLVGDSLVLGCWAAVGAGRALEADLGVLPAILLGVTTAVGGGMIRDVVVGQVPAVFGGNTLYATSAVFACLVLIPLHEAGLETAGVYAAILVGAGLSLVARRRRWTLPEADALRLRPPMLPRHRRKGDAR</sequence>
<dbReference type="EMBL" id="AXCW01000081">
    <property type="protein sequence ID" value="EYR63602.1"/>
    <property type="molecule type" value="Genomic_DNA"/>
</dbReference>
<feature type="transmembrane region" description="Helical" evidence="7">
    <location>
        <begin position="104"/>
        <end position="123"/>
    </location>
</feature>
<feature type="transmembrane region" description="Helical" evidence="7">
    <location>
        <begin position="43"/>
        <end position="64"/>
    </location>
</feature>
<evidence type="ECO:0000256" key="7">
    <source>
        <dbReference type="SAM" id="Phobius"/>
    </source>
</evidence>
<keyword evidence="5 7" id="KW-1133">Transmembrane helix</keyword>
<evidence type="ECO:0000313" key="9">
    <source>
        <dbReference type="EMBL" id="EYR63602.1"/>
    </source>
</evidence>
<evidence type="ECO:0000259" key="8">
    <source>
        <dbReference type="Pfam" id="PF03458"/>
    </source>
</evidence>
<dbReference type="AlphaFoldDB" id="A0A021VX01"/>
<protein>
    <recommendedName>
        <fullName evidence="8">Glycine transporter domain-containing protein</fullName>
    </recommendedName>
</protein>
<feature type="transmembrane region" description="Helical" evidence="7">
    <location>
        <begin position="185"/>
        <end position="202"/>
    </location>
</feature>
<dbReference type="Pfam" id="PF03458">
    <property type="entry name" value="Gly_transporter"/>
    <property type="match status" value="2"/>
</dbReference>
<reference evidence="9 10" key="1">
    <citation type="submission" date="2014-01" db="EMBL/GenBank/DDBJ databases">
        <title>Actinotalea ferrariae CF5-4.</title>
        <authorList>
            <person name="Chen F."/>
            <person name="Li Y."/>
            <person name="Wang G."/>
        </authorList>
    </citation>
    <scope>NUCLEOTIDE SEQUENCE [LARGE SCALE GENOMIC DNA]</scope>
    <source>
        <strain evidence="9 10">CF5-4</strain>
    </source>
</reference>
<dbReference type="PANTHER" id="PTHR30506:SF3">
    <property type="entry name" value="UPF0126 INNER MEMBRANE PROTEIN YADS-RELATED"/>
    <property type="match status" value="1"/>
</dbReference>
<keyword evidence="10" id="KW-1185">Reference proteome</keyword>
<evidence type="ECO:0000256" key="4">
    <source>
        <dbReference type="ARBA" id="ARBA00022692"/>
    </source>
</evidence>
<comment type="similarity">
    <text evidence="2">Belongs to the UPF0126 family.</text>
</comment>
<dbReference type="InterPro" id="IPR005115">
    <property type="entry name" value="Gly_transporter"/>
</dbReference>